<gene>
    <name evidence="1" type="ORF">D3H55_02445</name>
</gene>
<keyword evidence="2" id="KW-1185">Reference proteome</keyword>
<sequence length="219" mass="24428">MIVVGIDLSGPSNPQNTVVSIFEKVNGALKFRQLITGATDEAIVCRIKKEAENHSVFIGIDSPLSYQDGGGDRQADKSLRSYITKLGMKPASIMPPTMNRMAYLTLRGIALTRAIEYIDTQKPIKIVEVHPGAVMGSRVTQDLLPHLLQYKKDNDSLNEIYHFLQSTDLNALPEEVKETTHAIDSCAAALGAWNWGDPYLDPNWHWKAEPPFHPYDYCC</sequence>
<name>A0A3A1R5E3_9BACI</name>
<evidence type="ECO:0000313" key="2">
    <source>
        <dbReference type="Proteomes" id="UP000265801"/>
    </source>
</evidence>
<evidence type="ECO:0000313" key="1">
    <source>
        <dbReference type="EMBL" id="RIW38416.1"/>
    </source>
</evidence>
<dbReference type="OrthoDB" id="5783260at2"/>
<reference evidence="1 2" key="1">
    <citation type="submission" date="2018-09" db="EMBL/GenBank/DDBJ databases">
        <title>Bacillus saliacetes sp. nov., isolated from Thai shrimp paste (Ka-pi).</title>
        <authorList>
            <person name="Daroonpunt R."/>
            <person name="Tanasupawat S."/>
            <person name="Yiamsombut S."/>
        </authorList>
    </citation>
    <scope>NUCLEOTIDE SEQUENCE [LARGE SCALE GENOMIC DNA]</scope>
    <source>
        <strain evidence="1 2">SKP7-4</strain>
    </source>
</reference>
<accession>A0A3A1R5E3</accession>
<dbReference type="Proteomes" id="UP000265801">
    <property type="component" value="Unassembled WGS sequence"/>
</dbReference>
<dbReference type="InterPro" id="IPR007362">
    <property type="entry name" value="DUF429"/>
</dbReference>
<dbReference type="EMBL" id="QXIR01000002">
    <property type="protein sequence ID" value="RIW38416.1"/>
    <property type="molecule type" value="Genomic_DNA"/>
</dbReference>
<protein>
    <submittedName>
        <fullName evidence="1">DUF429 domain-containing protein</fullName>
    </submittedName>
</protein>
<dbReference type="Pfam" id="PF04250">
    <property type="entry name" value="DUF429"/>
    <property type="match status" value="1"/>
</dbReference>
<dbReference type="RefSeq" id="WP_119545314.1">
    <property type="nucleotide sequence ID" value="NZ_QXIR01000002.1"/>
</dbReference>
<proteinExistence type="predicted"/>
<comment type="caution">
    <text evidence="1">The sequence shown here is derived from an EMBL/GenBank/DDBJ whole genome shotgun (WGS) entry which is preliminary data.</text>
</comment>
<dbReference type="AlphaFoldDB" id="A0A3A1R5E3"/>
<organism evidence="1 2">
    <name type="scientific">Bacillus salacetis</name>
    <dbReference type="NCBI Taxonomy" id="2315464"/>
    <lineage>
        <taxon>Bacteria</taxon>
        <taxon>Bacillati</taxon>
        <taxon>Bacillota</taxon>
        <taxon>Bacilli</taxon>
        <taxon>Bacillales</taxon>
        <taxon>Bacillaceae</taxon>
        <taxon>Bacillus</taxon>
    </lineage>
</organism>